<reference evidence="7 8" key="1">
    <citation type="submission" date="2023-04" db="EMBL/GenBank/DDBJ databases">
        <authorList>
            <person name="Hsu D."/>
        </authorList>
    </citation>
    <scope>NUCLEOTIDE SEQUENCE [LARGE SCALE GENOMIC DNA]</scope>
    <source>
        <strain evidence="7 8">MK1</strain>
    </source>
</reference>
<dbReference type="InterPro" id="IPR001155">
    <property type="entry name" value="OxRdtase_FMN_N"/>
</dbReference>
<evidence type="ECO:0000256" key="3">
    <source>
        <dbReference type="ARBA" id="ARBA00022643"/>
    </source>
</evidence>
<dbReference type="Proteomes" id="UP001329915">
    <property type="component" value="Chromosome"/>
</dbReference>
<proteinExistence type="predicted"/>
<keyword evidence="3" id="KW-0288">FMN</keyword>
<dbReference type="EMBL" id="CP121694">
    <property type="protein sequence ID" value="WRO22289.1"/>
    <property type="molecule type" value="Genomic_DNA"/>
</dbReference>
<evidence type="ECO:0000259" key="6">
    <source>
        <dbReference type="Pfam" id="PF00724"/>
    </source>
</evidence>
<dbReference type="SUPFAM" id="SSF51395">
    <property type="entry name" value="FMN-linked oxidoreductases"/>
    <property type="match status" value="1"/>
</dbReference>
<dbReference type="PANTHER" id="PTHR43303">
    <property type="entry name" value="NADPH DEHYDROGENASE C23G7.10C-RELATED"/>
    <property type="match status" value="1"/>
</dbReference>
<gene>
    <name evidence="7" type="ORF">MFMK1_002115</name>
</gene>
<dbReference type="InterPro" id="IPR013785">
    <property type="entry name" value="Aldolase_TIM"/>
</dbReference>
<dbReference type="InterPro" id="IPR044152">
    <property type="entry name" value="YqjM-like"/>
</dbReference>
<comment type="cofactor">
    <cofactor evidence="1">
        <name>FMN</name>
        <dbReference type="ChEBI" id="CHEBI:58210"/>
    </cofactor>
</comment>
<dbReference type="GO" id="GO:0003959">
    <property type="term" value="F:NADPH dehydrogenase activity"/>
    <property type="evidence" value="ECO:0007669"/>
    <property type="project" value="InterPro"/>
</dbReference>
<dbReference type="RefSeq" id="WP_366921702.1">
    <property type="nucleotide sequence ID" value="NZ_CP121694.1"/>
</dbReference>
<name>A0AAU0UPZ6_9FIRM</name>
<evidence type="ECO:0000256" key="4">
    <source>
        <dbReference type="ARBA" id="ARBA00022857"/>
    </source>
</evidence>
<dbReference type="AlphaFoldDB" id="A0AAU0UPZ6"/>
<keyword evidence="2" id="KW-0285">Flavoprotein</keyword>
<evidence type="ECO:0000313" key="8">
    <source>
        <dbReference type="Proteomes" id="UP001329915"/>
    </source>
</evidence>
<dbReference type="KEGG" id="dbc:MFMK1_002115"/>
<protein>
    <recommendedName>
        <fullName evidence="6">NADH:flavin oxidoreductase/NADH oxidase N-terminal domain-containing protein</fullName>
    </recommendedName>
</protein>
<sequence length="98" mass="10567">MVDAKANSWVTGTTPIAPSTSAQGVFEGYTDDGAAAVKELSTKECEELVQDYADAVWRAYEAGFDIVELHAAHGFLLQQFLSPYTNHRSTSTVSGLHS</sequence>
<evidence type="ECO:0000256" key="1">
    <source>
        <dbReference type="ARBA" id="ARBA00001917"/>
    </source>
</evidence>
<dbReference type="GO" id="GO:0050661">
    <property type="term" value="F:NADP binding"/>
    <property type="evidence" value="ECO:0007669"/>
    <property type="project" value="InterPro"/>
</dbReference>
<accession>A0AAU0UPZ6</accession>
<dbReference type="GO" id="GO:0010181">
    <property type="term" value="F:FMN binding"/>
    <property type="evidence" value="ECO:0007669"/>
    <property type="project" value="InterPro"/>
</dbReference>
<keyword evidence="4" id="KW-0521">NADP</keyword>
<dbReference type="PANTHER" id="PTHR43303:SF4">
    <property type="entry name" value="NADPH DEHYDROGENASE C23G7.10C-RELATED"/>
    <property type="match status" value="1"/>
</dbReference>
<organism evidence="7 8">
    <name type="scientific">Metallumcola ferriviriculae</name>
    <dbReference type="NCBI Taxonomy" id="3039180"/>
    <lineage>
        <taxon>Bacteria</taxon>
        <taxon>Bacillati</taxon>
        <taxon>Bacillota</taxon>
        <taxon>Clostridia</taxon>
        <taxon>Neomoorellales</taxon>
        <taxon>Desulfitibacteraceae</taxon>
        <taxon>Metallumcola</taxon>
    </lineage>
</organism>
<keyword evidence="5" id="KW-0560">Oxidoreductase</keyword>
<evidence type="ECO:0000256" key="5">
    <source>
        <dbReference type="ARBA" id="ARBA00023002"/>
    </source>
</evidence>
<evidence type="ECO:0000256" key="2">
    <source>
        <dbReference type="ARBA" id="ARBA00022630"/>
    </source>
</evidence>
<keyword evidence="8" id="KW-1185">Reference proteome</keyword>
<dbReference type="Pfam" id="PF00724">
    <property type="entry name" value="Oxidored_FMN"/>
    <property type="match status" value="1"/>
</dbReference>
<feature type="domain" description="NADH:flavin oxidoreductase/NADH oxidase N-terminal" evidence="6">
    <location>
        <begin position="21"/>
        <end position="89"/>
    </location>
</feature>
<evidence type="ECO:0000313" key="7">
    <source>
        <dbReference type="EMBL" id="WRO22289.1"/>
    </source>
</evidence>
<dbReference type="Gene3D" id="3.20.20.70">
    <property type="entry name" value="Aldolase class I"/>
    <property type="match status" value="1"/>
</dbReference>